<dbReference type="KEGG" id="plig:NAG76_19345"/>
<protein>
    <submittedName>
        <fullName evidence="2">Ger(X)C family spore germination C-terminal domain-containing protein</fullName>
    </submittedName>
</protein>
<dbReference type="InterPro" id="IPR038501">
    <property type="entry name" value="Spore_GerAC_C_sf"/>
</dbReference>
<dbReference type="PANTHER" id="PTHR35789:SF1">
    <property type="entry name" value="SPORE GERMINATION PROTEIN B3"/>
    <property type="match status" value="1"/>
</dbReference>
<evidence type="ECO:0000313" key="2">
    <source>
        <dbReference type="EMBL" id="URN93955.1"/>
    </source>
</evidence>
<dbReference type="EMBL" id="CP097899">
    <property type="protein sequence ID" value="URN93955.1"/>
    <property type="molecule type" value="Genomic_DNA"/>
</dbReference>
<dbReference type="InterPro" id="IPR008844">
    <property type="entry name" value="Spore_GerAC-like"/>
</dbReference>
<dbReference type="Pfam" id="PF05504">
    <property type="entry name" value="Spore_GerAC"/>
    <property type="match status" value="1"/>
</dbReference>
<sequence>MYENFKQGEISINLKEISEESEHVMLSSLNSKRDIKVTSNLEKNHFTVDISLNIKGAILEYVGDLRLANDKDIKELEGIVSQYVNEQAKIMIKEMQKNNVDSLGMGKYVRNSLTYNQWSNLVWHDHYPNVEVLCNTKVSIKDYGKFGN</sequence>
<feature type="domain" description="Spore germination GerAC-like C-terminal" evidence="1">
    <location>
        <begin position="3"/>
        <end position="144"/>
    </location>
</feature>
<dbReference type="Gene3D" id="3.30.300.210">
    <property type="entry name" value="Nutrient germinant receptor protein C, domain 3"/>
    <property type="match status" value="1"/>
</dbReference>
<gene>
    <name evidence="2" type="ORF">NAG76_19345</name>
</gene>
<dbReference type="GO" id="GO:0009847">
    <property type="term" value="P:spore germination"/>
    <property type="evidence" value="ECO:0007669"/>
    <property type="project" value="InterPro"/>
</dbReference>
<dbReference type="AlphaFoldDB" id="A0A9J6ZCV3"/>
<reference evidence="2" key="1">
    <citation type="submission" date="2022-05" db="EMBL/GenBank/DDBJ databases">
        <title>Novel bacterial taxa in a minimal lignocellulolytic consortium and its capacity to transform plastics disclosed by genome-resolved metagenomics.</title>
        <authorList>
            <person name="Rodriguez C.A.D."/>
            <person name="Diaz-Garcia L."/>
            <person name="Herrera K."/>
            <person name="Tarazona N.A."/>
            <person name="Sproer C."/>
            <person name="Overmann J."/>
            <person name="Jimenez D.J."/>
        </authorList>
    </citation>
    <scope>NUCLEOTIDE SEQUENCE</scope>
    <source>
        <strain evidence="2">MAG5</strain>
    </source>
</reference>
<dbReference type="PANTHER" id="PTHR35789">
    <property type="entry name" value="SPORE GERMINATION PROTEIN B3"/>
    <property type="match status" value="1"/>
</dbReference>
<dbReference type="Proteomes" id="UP001056756">
    <property type="component" value="Chromosome"/>
</dbReference>
<proteinExistence type="predicted"/>
<organism evidence="2 3">
    <name type="scientific">Candidatus Pristimantibacillus lignocellulolyticus</name>
    <dbReference type="NCBI Taxonomy" id="2994561"/>
    <lineage>
        <taxon>Bacteria</taxon>
        <taxon>Bacillati</taxon>
        <taxon>Bacillota</taxon>
        <taxon>Bacilli</taxon>
        <taxon>Bacillales</taxon>
        <taxon>Paenibacillaceae</taxon>
        <taxon>Candidatus Pristimantibacillus</taxon>
    </lineage>
</organism>
<dbReference type="GO" id="GO:0016020">
    <property type="term" value="C:membrane"/>
    <property type="evidence" value="ECO:0007669"/>
    <property type="project" value="InterPro"/>
</dbReference>
<evidence type="ECO:0000313" key="3">
    <source>
        <dbReference type="Proteomes" id="UP001056756"/>
    </source>
</evidence>
<dbReference type="InterPro" id="IPR046953">
    <property type="entry name" value="Spore_GerAC-like_C"/>
</dbReference>
<accession>A0A9J6ZCV3</accession>
<evidence type="ECO:0000259" key="1">
    <source>
        <dbReference type="Pfam" id="PF05504"/>
    </source>
</evidence>
<name>A0A9J6ZCV3_9BACL</name>